<accession>B4NSW8</accession>
<organism evidence="1 2">
    <name type="scientific">Drosophila simulans</name>
    <name type="common">Fruit fly</name>
    <dbReference type="NCBI Taxonomy" id="7240"/>
    <lineage>
        <taxon>Eukaryota</taxon>
        <taxon>Metazoa</taxon>
        <taxon>Ecdysozoa</taxon>
        <taxon>Arthropoda</taxon>
        <taxon>Hexapoda</taxon>
        <taxon>Insecta</taxon>
        <taxon>Pterygota</taxon>
        <taxon>Neoptera</taxon>
        <taxon>Endopterygota</taxon>
        <taxon>Diptera</taxon>
        <taxon>Brachycera</taxon>
        <taxon>Muscomorpha</taxon>
        <taxon>Ephydroidea</taxon>
        <taxon>Drosophilidae</taxon>
        <taxon>Drosophila</taxon>
        <taxon>Sophophora</taxon>
    </lineage>
</organism>
<proteinExistence type="predicted"/>
<name>B4NSW8_DROSI</name>
<protein>
    <submittedName>
        <fullName evidence="1">GD17659</fullName>
    </submittedName>
</protein>
<dbReference type="HOGENOM" id="CLU_2308948_0_0_1"/>
<keyword evidence="2" id="KW-1185">Reference proteome</keyword>
<reference evidence="1 2" key="1">
    <citation type="journal article" date="2007" name="Nature">
        <title>Evolution of genes and genomes on the Drosophila phylogeny.</title>
        <authorList>
            <consortium name="Drosophila 12 Genomes Consortium"/>
            <person name="Clark A.G."/>
            <person name="Eisen M.B."/>
            <person name="Smith D.R."/>
            <person name="Bergman C.M."/>
            <person name="Oliver B."/>
            <person name="Markow T.A."/>
            <person name="Kaufman T.C."/>
            <person name="Kellis M."/>
            <person name="Gelbart W."/>
            <person name="Iyer V.N."/>
            <person name="Pollard D.A."/>
            <person name="Sackton T.B."/>
            <person name="Larracuente A.M."/>
            <person name="Singh N.D."/>
            <person name="Abad J.P."/>
            <person name="Abt D.N."/>
            <person name="Adryan B."/>
            <person name="Aguade M."/>
            <person name="Akashi H."/>
            <person name="Anderson W.W."/>
            <person name="Aquadro C.F."/>
            <person name="Ardell D.H."/>
            <person name="Arguello R."/>
            <person name="Artieri C.G."/>
            <person name="Barbash D.A."/>
            <person name="Barker D."/>
            <person name="Barsanti P."/>
            <person name="Batterham P."/>
            <person name="Batzoglou S."/>
            <person name="Begun D."/>
            <person name="Bhutkar A."/>
            <person name="Blanco E."/>
            <person name="Bosak S.A."/>
            <person name="Bradley R.K."/>
            <person name="Brand A.D."/>
            <person name="Brent M.R."/>
            <person name="Brooks A.N."/>
            <person name="Brown R.H."/>
            <person name="Butlin R.K."/>
            <person name="Caggese C."/>
            <person name="Calvi B.R."/>
            <person name="Bernardo de Carvalho A."/>
            <person name="Caspi A."/>
            <person name="Castrezana S."/>
            <person name="Celniker S.E."/>
            <person name="Chang J.L."/>
            <person name="Chapple C."/>
            <person name="Chatterji S."/>
            <person name="Chinwalla A."/>
            <person name="Civetta A."/>
            <person name="Clifton S.W."/>
            <person name="Comeron J.M."/>
            <person name="Costello J.C."/>
            <person name="Coyne J.A."/>
            <person name="Daub J."/>
            <person name="David R.G."/>
            <person name="Delcher A.L."/>
            <person name="Delehaunty K."/>
            <person name="Do C.B."/>
            <person name="Ebling H."/>
            <person name="Edwards K."/>
            <person name="Eickbush T."/>
            <person name="Evans J.D."/>
            <person name="Filipski A."/>
            <person name="Findeiss S."/>
            <person name="Freyhult E."/>
            <person name="Fulton L."/>
            <person name="Fulton R."/>
            <person name="Garcia A.C."/>
            <person name="Gardiner A."/>
            <person name="Garfield D.A."/>
            <person name="Garvin B.E."/>
            <person name="Gibson G."/>
            <person name="Gilbert D."/>
            <person name="Gnerre S."/>
            <person name="Godfrey J."/>
            <person name="Good R."/>
            <person name="Gotea V."/>
            <person name="Gravely B."/>
            <person name="Greenberg A.J."/>
            <person name="Griffiths-Jones S."/>
            <person name="Gross S."/>
            <person name="Guigo R."/>
            <person name="Gustafson E.A."/>
            <person name="Haerty W."/>
            <person name="Hahn M.W."/>
            <person name="Halligan D.L."/>
            <person name="Halpern A.L."/>
            <person name="Halter G.M."/>
            <person name="Han M.V."/>
            <person name="Heger A."/>
            <person name="Hillier L."/>
            <person name="Hinrichs A.S."/>
            <person name="Holmes I."/>
            <person name="Hoskins R.A."/>
            <person name="Hubisz M.J."/>
            <person name="Hultmark D."/>
            <person name="Huntley M.A."/>
            <person name="Jaffe D.B."/>
            <person name="Jagadeeshan S."/>
            <person name="Jeck W.R."/>
            <person name="Johnson J."/>
            <person name="Jones C.D."/>
            <person name="Jordan W.C."/>
            <person name="Karpen G.H."/>
            <person name="Kataoka E."/>
            <person name="Keightley P.D."/>
            <person name="Kheradpour P."/>
            <person name="Kirkness E.F."/>
            <person name="Koerich L.B."/>
            <person name="Kristiansen K."/>
            <person name="Kudrna D."/>
            <person name="Kulathinal R.J."/>
            <person name="Kumar S."/>
            <person name="Kwok R."/>
            <person name="Lander E."/>
            <person name="Langley C.H."/>
            <person name="Lapoint R."/>
            <person name="Lazzaro B.P."/>
            <person name="Lee S.J."/>
            <person name="Levesque L."/>
            <person name="Li R."/>
            <person name="Lin C.F."/>
            <person name="Lin M.F."/>
            <person name="Lindblad-Toh K."/>
            <person name="Llopart A."/>
            <person name="Long M."/>
            <person name="Low L."/>
            <person name="Lozovsky E."/>
            <person name="Lu J."/>
            <person name="Luo M."/>
            <person name="Machado C.A."/>
            <person name="Makalowski W."/>
            <person name="Marzo M."/>
            <person name="Matsuda M."/>
            <person name="Matzkin L."/>
            <person name="McAllister B."/>
            <person name="McBride C.S."/>
            <person name="McKernan B."/>
            <person name="McKernan K."/>
            <person name="Mendez-Lago M."/>
            <person name="Minx P."/>
            <person name="Mollenhauer M.U."/>
            <person name="Montooth K."/>
            <person name="Mount S.M."/>
            <person name="Mu X."/>
            <person name="Myers E."/>
            <person name="Negre B."/>
            <person name="Newfeld S."/>
            <person name="Nielsen R."/>
            <person name="Noor M.A."/>
            <person name="O'Grady P."/>
            <person name="Pachter L."/>
            <person name="Papaceit M."/>
            <person name="Parisi M.J."/>
            <person name="Parisi M."/>
            <person name="Parts L."/>
            <person name="Pedersen J.S."/>
            <person name="Pesole G."/>
            <person name="Phillippy A.M."/>
            <person name="Ponting C.P."/>
            <person name="Pop M."/>
            <person name="Porcelli D."/>
            <person name="Powell J.R."/>
            <person name="Prohaska S."/>
            <person name="Pruitt K."/>
            <person name="Puig M."/>
            <person name="Quesneville H."/>
            <person name="Ram K.R."/>
            <person name="Rand D."/>
            <person name="Rasmussen M.D."/>
            <person name="Reed L.K."/>
            <person name="Reenan R."/>
            <person name="Reily A."/>
            <person name="Remington K.A."/>
            <person name="Rieger T.T."/>
            <person name="Ritchie M.G."/>
            <person name="Robin C."/>
            <person name="Rogers Y.H."/>
            <person name="Rohde C."/>
            <person name="Rozas J."/>
            <person name="Rubenfield M.J."/>
            <person name="Ruiz A."/>
            <person name="Russo S."/>
            <person name="Salzberg S.L."/>
            <person name="Sanchez-Gracia A."/>
            <person name="Saranga D.J."/>
            <person name="Sato H."/>
            <person name="Schaeffer S.W."/>
            <person name="Schatz M.C."/>
            <person name="Schlenke T."/>
            <person name="Schwartz R."/>
            <person name="Segarra C."/>
            <person name="Singh R.S."/>
            <person name="Sirot L."/>
            <person name="Sirota M."/>
            <person name="Sisneros N.B."/>
            <person name="Smith C.D."/>
            <person name="Smith T.F."/>
            <person name="Spieth J."/>
            <person name="Stage D.E."/>
            <person name="Stark A."/>
            <person name="Stephan W."/>
            <person name="Strausberg R.L."/>
            <person name="Strempel S."/>
            <person name="Sturgill D."/>
            <person name="Sutton G."/>
            <person name="Sutton G.G."/>
            <person name="Tao W."/>
            <person name="Teichmann S."/>
            <person name="Tobari Y.N."/>
            <person name="Tomimura Y."/>
            <person name="Tsolas J.M."/>
            <person name="Valente V.L."/>
            <person name="Venter E."/>
            <person name="Venter J.C."/>
            <person name="Vicario S."/>
            <person name="Vieira F.G."/>
            <person name="Vilella A.J."/>
            <person name="Villasante A."/>
            <person name="Walenz B."/>
            <person name="Wang J."/>
            <person name="Wasserman M."/>
            <person name="Watts T."/>
            <person name="Wilson D."/>
            <person name="Wilson R.K."/>
            <person name="Wing R.A."/>
            <person name="Wolfner M.F."/>
            <person name="Wong A."/>
            <person name="Wong G.K."/>
            <person name="Wu C.I."/>
            <person name="Wu G."/>
            <person name="Yamamoto D."/>
            <person name="Yang H.P."/>
            <person name="Yang S.P."/>
            <person name="Yorke J.A."/>
            <person name="Yoshida K."/>
            <person name="Zdobnov E."/>
            <person name="Zhang P."/>
            <person name="Zhang Y."/>
            <person name="Zimin A.V."/>
            <person name="Baldwin J."/>
            <person name="Abdouelleil A."/>
            <person name="Abdulkadir J."/>
            <person name="Abebe A."/>
            <person name="Abera B."/>
            <person name="Abreu J."/>
            <person name="Acer S.C."/>
            <person name="Aftuck L."/>
            <person name="Alexander A."/>
            <person name="An P."/>
            <person name="Anderson E."/>
            <person name="Anderson S."/>
            <person name="Arachi H."/>
            <person name="Azer M."/>
            <person name="Bachantsang P."/>
            <person name="Barry A."/>
            <person name="Bayul T."/>
            <person name="Berlin A."/>
            <person name="Bessette D."/>
            <person name="Bloom T."/>
            <person name="Blye J."/>
            <person name="Boguslavskiy L."/>
            <person name="Bonnet C."/>
            <person name="Boukhgalter B."/>
            <person name="Bourzgui I."/>
            <person name="Brown A."/>
            <person name="Cahill P."/>
            <person name="Channer S."/>
            <person name="Cheshatsang Y."/>
            <person name="Chuda L."/>
            <person name="Citroen M."/>
            <person name="Collymore A."/>
            <person name="Cooke P."/>
            <person name="Costello M."/>
            <person name="D'Aco K."/>
            <person name="Daza R."/>
            <person name="De Haan G."/>
            <person name="DeGray S."/>
            <person name="DeMaso C."/>
            <person name="Dhargay N."/>
            <person name="Dooley K."/>
            <person name="Dooley E."/>
            <person name="Doricent M."/>
            <person name="Dorje P."/>
            <person name="Dorjee K."/>
            <person name="Dupes A."/>
            <person name="Elong R."/>
            <person name="Falk J."/>
            <person name="Farina A."/>
            <person name="Faro S."/>
            <person name="Ferguson D."/>
            <person name="Fisher S."/>
            <person name="Foley C.D."/>
            <person name="Franke A."/>
            <person name="Friedrich D."/>
            <person name="Gadbois L."/>
            <person name="Gearin G."/>
            <person name="Gearin C.R."/>
            <person name="Giannoukos G."/>
            <person name="Goode T."/>
            <person name="Graham J."/>
            <person name="Grandbois E."/>
            <person name="Grewal S."/>
            <person name="Gyaltsen K."/>
            <person name="Hafez N."/>
            <person name="Hagos B."/>
            <person name="Hall J."/>
            <person name="Henson C."/>
            <person name="Hollinger A."/>
            <person name="Honan T."/>
            <person name="Huard M.D."/>
            <person name="Hughes L."/>
            <person name="Hurhula B."/>
            <person name="Husby M.E."/>
            <person name="Kamat A."/>
            <person name="Kanga B."/>
            <person name="Kashin S."/>
            <person name="Khazanovich D."/>
            <person name="Kisner P."/>
            <person name="Lance K."/>
            <person name="Lara M."/>
            <person name="Lee W."/>
            <person name="Lennon N."/>
            <person name="Letendre F."/>
            <person name="LeVine R."/>
            <person name="Lipovsky A."/>
            <person name="Liu X."/>
            <person name="Liu J."/>
            <person name="Liu S."/>
            <person name="Lokyitsang T."/>
            <person name="Lokyitsang Y."/>
            <person name="Lubonja R."/>
            <person name="Lui A."/>
            <person name="MacDonald P."/>
            <person name="Magnisalis V."/>
            <person name="Maru K."/>
            <person name="Matthews C."/>
            <person name="McCusker W."/>
            <person name="McDonough S."/>
            <person name="Mehta T."/>
            <person name="Meldrim J."/>
            <person name="Meneus L."/>
            <person name="Mihai O."/>
            <person name="Mihalev A."/>
            <person name="Mihova T."/>
            <person name="Mittelman R."/>
            <person name="Mlenga V."/>
            <person name="Montmayeur A."/>
            <person name="Mulrain L."/>
            <person name="Navidi A."/>
            <person name="Naylor J."/>
            <person name="Negash T."/>
            <person name="Nguyen T."/>
            <person name="Nguyen N."/>
            <person name="Nicol R."/>
            <person name="Norbu C."/>
            <person name="Norbu N."/>
            <person name="Novod N."/>
            <person name="O'Neill B."/>
            <person name="Osman S."/>
            <person name="Markiewicz E."/>
            <person name="Oyono O.L."/>
            <person name="Patti C."/>
            <person name="Phunkhang P."/>
            <person name="Pierre F."/>
            <person name="Priest M."/>
            <person name="Raghuraman S."/>
            <person name="Rege F."/>
            <person name="Reyes R."/>
            <person name="Rise C."/>
            <person name="Rogov P."/>
            <person name="Ross K."/>
            <person name="Ryan E."/>
            <person name="Settipalli S."/>
            <person name="Shea T."/>
            <person name="Sherpa N."/>
            <person name="Shi L."/>
            <person name="Shih D."/>
            <person name="Sparrow T."/>
            <person name="Spaulding J."/>
            <person name="Stalker J."/>
            <person name="Stange-Thomann N."/>
            <person name="Stavropoulos S."/>
            <person name="Stone C."/>
            <person name="Strader C."/>
            <person name="Tesfaye S."/>
            <person name="Thomson T."/>
            <person name="Thoulutsang Y."/>
            <person name="Thoulutsang D."/>
            <person name="Topham K."/>
            <person name="Topping I."/>
            <person name="Tsamla T."/>
            <person name="Vassiliev H."/>
            <person name="Vo A."/>
            <person name="Wangchuk T."/>
            <person name="Wangdi T."/>
            <person name="Weiand M."/>
            <person name="Wilkinson J."/>
            <person name="Wilson A."/>
            <person name="Yadav S."/>
            <person name="Young G."/>
            <person name="Yu Q."/>
            <person name="Zembek L."/>
            <person name="Zhong D."/>
            <person name="Zimmer A."/>
            <person name="Zwirko Z."/>
            <person name="Jaffe D.B."/>
            <person name="Alvarez P."/>
            <person name="Brockman W."/>
            <person name="Butler J."/>
            <person name="Chin C."/>
            <person name="Gnerre S."/>
            <person name="Grabherr M."/>
            <person name="Kleber M."/>
            <person name="Mauceli E."/>
            <person name="MacCallum I."/>
        </authorList>
    </citation>
    <scope>NUCLEOTIDE SEQUENCE [LARGE SCALE GENOMIC DNA]</scope>
    <source>
        <strain evidence="2">white501</strain>
    </source>
</reference>
<evidence type="ECO:0000313" key="1">
    <source>
        <dbReference type="EMBL" id="EDX15300.1"/>
    </source>
</evidence>
<dbReference type="EMBL" id="CH982467">
    <property type="protein sequence ID" value="EDX15300.1"/>
    <property type="molecule type" value="Genomic_DNA"/>
</dbReference>
<evidence type="ECO:0000313" key="2">
    <source>
        <dbReference type="Proteomes" id="UP000000304"/>
    </source>
</evidence>
<gene>
    <name evidence="1" type="primary">Dsim\GD17659</name>
    <name evidence="1" type="ORF">Dsim_GD17659</name>
</gene>
<dbReference type="Proteomes" id="UP000000304">
    <property type="component" value="Unassembled WGS sequence"/>
</dbReference>
<sequence length="100" mass="11292">MSQKVAIRGSRHQRLPYLKEAILKQCLPEVIFPTRFRNISEDAALALAGLLPIDLEIKALGHECLLGWETQTQRFPLRAFLDEGISRGSLVGRNLVRKLV</sequence>
<dbReference type="AlphaFoldDB" id="B4NSW8"/>